<reference evidence="2 3" key="1">
    <citation type="submission" date="2019-12" db="EMBL/GenBank/DDBJ databases">
        <authorList>
            <person name="Lee S.D."/>
        </authorList>
    </citation>
    <scope>NUCLEOTIDE SEQUENCE [LARGE SCALE GENOMIC DNA]</scope>
    <source>
        <strain evidence="2 3">SAP-6</strain>
    </source>
</reference>
<name>A0A845SMY1_9GAMM</name>
<gene>
    <name evidence="2" type="ORF">GRH90_14310</name>
</gene>
<feature type="region of interest" description="Disordered" evidence="1">
    <location>
        <begin position="180"/>
        <end position="211"/>
    </location>
</feature>
<protein>
    <submittedName>
        <fullName evidence="2">Uncharacterized protein</fullName>
    </submittedName>
</protein>
<dbReference type="EMBL" id="WUBS01000009">
    <property type="protein sequence ID" value="NDL63918.1"/>
    <property type="molecule type" value="Genomic_DNA"/>
</dbReference>
<sequence>MLNKIISRYNHFLKNESHLTAPQHANAATKNNYYEKINKVHTQIHTQSSSMKNNYSSKRHRENYTHETFDDKIKADRLFYCVALFKKHPESLSTAKPGINIAITIADRPLSIPSQKIALPGGDDVYVAVVAGRWLVSDGERYYIDDLVCPPHSWQDTMVNLLAHLAGVVRGYQADRTFPGAPQATRAPPGAVPGASGRLTKANGHGGLPLLKPVRTTGQWTRLFPSRHLIFLSPSLPGADAVADDITGPAILTPWNRLLKNHPAALLKRPPRAADDVAQQHSHTLPLMSNPPSRESQDKKNYICETNLHIANHAAKGLYTAIKQQYIPLAKEKIYSLGWMSSLNIFLYDKITELFNDASYLDNIVQFTDIIMIKRYIENSIEECIKSESKKTQESDFSRDYFKEQRTVSDFFPSFSRRIETAVAGINFKIMRELIDFKNGISYADAKTNLQQLIKESPSDKAVTYKEQYSLLVLMQESQNKYERLLISDSIPLIDRLIYFNTREIYLDMLDEQPINLRRILIKRFFYYIFEYSRNSGLSMQGNYLIIPGELTEYSSLFDQPDPPLSEEEIAELVATQIVDFIHGNDKYNPHIGRLVRDIEFFRTHPDIGAAGQGWQEESLQPYKETLQYLEKSAATNLERLDNPEYAQNPQWSDDLFNQVKYDKECVLLLSFLEKLQTYLIDIVAEHQHEQVLLGSKTDEQRLAEAKIMAMIMAFPEDSSKKSKQEIINQYFNHVTAGNIELLLRAAIYWYIDYNHVQPSQLSRLNSLFIIKEFQEVKKIIALDFEARSAENFKKIFELKPSSEFNSAWDFYNQFTHYKDYSLRQEARQFTYKILSHSELDYLDMIYPPKEVYTFKIYSRNYVQNSLAPNIDVYSPNNNFGTFSLIRTYTHHLIMACAIFSAPFIKKISTNPGNDLLDYMFDEHKKTNFGLNWINRRKIPVTEEDLLNLFDIQFDNTTSLISPLSLFLIRPEQNIASMPTPDYVLVAGNEKKEYKTLVEILDHWNAQMLEEIMLQLKKSLREKKWWQQLLALIPFYEVLWKHCNDANNEINGIEVIFDTFDLAFMIAQLANNAAKGVGVLYKRLLNIANIDTMSIKKLNSVVSKKLAEELLSTARKSSGSVFNSITGYLNPLPIHTIFSKKVRHHLSMNMATVISWMSNFVLNNMEQRMTKFILWSAEIDRNLLSHKNNDGTFILNQGQGTTQSFIEINDNFFQVIWDAAIKSWRVVKPTEVINSNYAVPMYRNDKDKWISSYFLDNDRFPISTRSGRRIRHLNEEVDNFSIEPLRVITFPKDHYKDNKRMYIYMLELMLNNYMSHMKSLFDQSSDISKMLTDLVECLTDVRKFREIFVQETDSDVNTLLLHFVTGLALDGGVNIAYRMQRLWQNEHDRAPVDYIVLVLKIKQHDFIVDIMHLRPYGAGLIEDRQAFNEPEWTLLIKKTIANDFPLIKYKDFTKIKSAIAFPYREAGHPGKYIKDAFLLREPIWYKTVAINYYYRYVKEILPAAYNQAPSILSATRSMISSYDHLYRLHTNYNMNVTFPFLILKEANILNAHETEDMQQKVTLALGQNYPSQGYMSSSVELLAIGDLLKIKAGKLLAIFYDDVFLSHLLLSVGDGRFAGVGNNLFNPLFETGPSIIMAEEMGIFAEGKLRVRNTDEQYTVVAGNPFNAPVNESIMSDRLAFQTIAKVNSQGEEIIEEVPVASREKILTQDGWTLAATPDNTGLLTLKMEAVPQNIYPLDAGEMAHIIRGLFYVDSKLPAISQVQCIELITIFDGLGTPSHLGQILANGLRIDIQLCPYLATPGIRQRQPHWFTRFSGATINPEEALPAPANTYGPKEHRRGNAKLKRLADMVEMLITVRKSLHNARIKRNVNFLPAILSDLARLIIRDMNFYDFTGLYQHQLDNEDEENIYHILKEYQDYISEGDEYYLQCYFDILLAVVKFRRLAEMIYPMPAKATNGTLPLWPYA</sequence>
<reference evidence="2 3" key="2">
    <citation type="submission" date="2020-02" db="EMBL/GenBank/DDBJ databases">
        <title>The new genus of Enterobacteriales.</title>
        <authorList>
            <person name="Kim I.S."/>
        </authorList>
    </citation>
    <scope>NUCLEOTIDE SEQUENCE [LARGE SCALE GENOMIC DNA]</scope>
    <source>
        <strain evidence="2 3">SAP-6</strain>
    </source>
</reference>
<organism evidence="2 3">
    <name type="scientific">Acerihabitans arboris</name>
    <dbReference type="NCBI Taxonomy" id="2691583"/>
    <lineage>
        <taxon>Bacteria</taxon>
        <taxon>Pseudomonadati</taxon>
        <taxon>Pseudomonadota</taxon>
        <taxon>Gammaproteobacteria</taxon>
        <taxon>Enterobacterales</taxon>
        <taxon>Pectobacteriaceae</taxon>
        <taxon>Acerihabitans</taxon>
    </lineage>
</organism>
<dbReference type="Gene3D" id="3.10.670.10">
    <property type="entry name" value="Secreted effector protein ssei"/>
    <property type="match status" value="1"/>
</dbReference>
<dbReference type="Proteomes" id="UP000461443">
    <property type="component" value="Unassembled WGS sequence"/>
</dbReference>
<dbReference type="RefSeq" id="WP_162366627.1">
    <property type="nucleotide sequence ID" value="NZ_WUBS01000009.1"/>
</dbReference>
<evidence type="ECO:0000313" key="2">
    <source>
        <dbReference type="EMBL" id="NDL63918.1"/>
    </source>
</evidence>
<evidence type="ECO:0000313" key="3">
    <source>
        <dbReference type="Proteomes" id="UP000461443"/>
    </source>
</evidence>
<comment type="caution">
    <text evidence="2">The sequence shown here is derived from an EMBL/GenBank/DDBJ whole genome shotgun (WGS) entry which is preliminary data.</text>
</comment>
<proteinExistence type="predicted"/>
<keyword evidence="3" id="KW-1185">Reference proteome</keyword>
<feature type="region of interest" description="Disordered" evidence="1">
    <location>
        <begin position="272"/>
        <end position="298"/>
    </location>
</feature>
<accession>A0A845SMY1</accession>
<evidence type="ECO:0000256" key="1">
    <source>
        <dbReference type="SAM" id="MobiDB-lite"/>
    </source>
</evidence>